<evidence type="ECO:0000256" key="3">
    <source>
        <dbReference type="ARBA" id="ARBA00022692"/>
    </source>
</evidence>
<keyword evidence="10" id="KW-1185">Reference proteome</keyword>
<dbReference type="InterPro" id="IPR020846">
    <property type="entry name" value="MFS_dom"/>
</dbReference>
<feature type="transmembrane region" description="Helical" evidence="7">
    <location>
        <begin position="114"/>
        <end position="133"/>
    </location>
</feature>
<dbReference type="OrthoDB" id="2130629at2759"/>
<dbReference type="InterPro" id="IPR011701">
    <property type="entry name" value="MFS"/>
</dbReference>
<feature type="transmembrane region" description="Helical" evidence="7">
    <location>
        <begin position="461"/>
        <end position="483"/>
    </location>
</feature>
<dbReference type="HOGENOM" id="CLU_000960_27_0_1"/>
<evidence type="ECO:0000313" key="9">
    <source>
        <dbReference type="EMBL" id="ETS74992.1"/>
    </source>
</evidence>
<dbReference type="Gene3D" id="1.20.1720.10">
    <property type="entry name" value="Multidrug resistance protein D"/>
    <property type="match status" value="1"/>
</dbReference>
<keyword evidence="4 7" id="KW-1133">Transmembrane helix</keyword>
<name>W3WPB9_PESFW</name>
<feature type="transmembrane region" description="Helical" evidence="7">
    <location>
        <begin position="77"/>
        <end position="94"/>
    </location>
</feature>
<dbReference type="PANTHER" id="PTHR42718">
    <property type="entry name" value="MAJOR FACILITATOR SUPERFAMILY MULTIDRUG TRANSPORTER MFSC"/>
    <property type="match status" value="1"/>
</dbReference>
<evidence type="ECO:0000256" key="6">
    <source>
        <dbReference type="SAM" id="MobiDB-lite"/>
    </source>
</evidence>
<sequence>MSAIHENEIEPIRRDMEPPDSFSSSSSLPSSSSSSISIPHEDKVVKMSATETSPLLAAAADTPVEPKALRMSTARRVLLIATMASAGLLNRYSVQATVIMLPSIGKAFSIPTSRQQMIISMYSVASGSSMLLMGRLADVRGRWGVFLAGATTFSLFALLLPFARSETFLYLLQALQGFSSAATVPSGIGILASTFPPGRERNVAFVAASASTSLGSVLGNIAGGAIGGLLSWEWVFWISAALAAIVAAAAWVLYPAKPAVFSLQHSDSEAEDNHEDNSDCNNKKLQSTQSVDYFGGFLISASLALLQIGLSQGNVDGWANPYVPGLVVASVFIGYIFVVLQLRMERNDQFPLVRLSMFRNVGFSAAFVVVACFFGSFNSFLVFVSMFFQDILKLDMLQTTLRFLPGGIIGGLACFTVAPALSIFRGFHMLIFGLICGIISPLLFALPMSPEATSYSYWARGFPAMCLCISPEIVWPVIGLYVARNVTESDQSLAGAILQAANHVGRGLGIALATAAQVVACSSSNPGTVASLLRGIQAAQWTNVGMAALSLVCTLVFFRGLGRA</sequence>
<organism evidence="9 10">
    <name type="scientific">Pestalotiopsis fici (strain W106-1 / CGMCC3.15140)</name>
    <dbReference type="NCBI Taxonomy" id="1229662"/>
    <lineage>
        <taxon>Eukaryota</taxon>
        <taxon>Fungi</taxon>
        <taxon>Dikarya</taxon>
        <taxon>Ascomycota</taxon>
        <taxon>Pezizomycotina</taxon>
        <taxon>Sordariomycetes</taxon>
        <taxon>Xylariomycetidae</taxon>
        <taxon>Amphisphaeriales</taxon>
        <taxon>Sporocadaceae</taxon>
        <taxon>Pestalotiopsis</taxon>
    </lineage>
</organism>
<feature type="transmembrane region" description="Helical" evidence="7">
    <location>
        <begin position="430"/>
        <end position="449"/>
    </location>
</feature>
<feature type="transmembrane region" description="Helical" evidence="7">
    <location>
        <begin position="322"/>
        <end position="340"/>
    </location>
</feature>
<proteinExistence type="predicted"/>
<dbReference type="GO" id="GO:0016020">
    <property type="term" value="C:membrane"/>
    <property type="evidence" value="ECO:0007669"/>
    <property type="project" value="UniProtKB-SubCell"/>
</dbReference>
<evidence type="ECO:0000256" key="4">
    <source>
        <dbReference type="ARBA" id="ARBA00022989"/>
    </source>
</evidence>
<feature type="transmembrane region" description="Helical" evidence="7">
    <location>
        <begin position="145"/>
        <end position="163"/>
    </location>
</feature>
<feature type="compositionally biased region" description="Low complexity" evidence="6">
    <location>
        <begin position="21"/>
        <end position="37"/>
    </location>
</feature>
<reference evidence="10" key="1">
    <citation type="journal article" date="2015" name="BMC Genomics">
        <title>Genomic and transcriptomic analysis of the endophytic fungus Pestalotiopsis fici reveals its lifestyle and high potential for synthesis of natural products.</title>
        <authorList>
            <person name="Wang X."/>
            <person name="Zhang X."/>
            <person name="Liu L."/>
            <person name="Xiang M."/>
            <person name="Wang W."/>
            <person name="Sun X."/>
            <person name="Che Y."/>
            <person name="Guo L."/>
            <person name="Liu G."/>
            <person name="Guo L."/>
            <person name="Wang C."/>
            <person name="Yin W.B."/>
            <person name="Stadler M."/>
            <person name="Zhang X."/>
            <person name="Liu X."/>
        </authorList>
    </citation>
    <scope>NUCLEOTIDE SEQUENCE [LARGE SCALE GENOMIC DNA]</scope>
    <source>
        <strain evidence="10">W106-1 / CGMCC3.15140</strain>
    </source>
</reference>
<dbReference type="Proteomes" id="UP000030651">
    <property type="component" value="Unassembled WGS sequence"/>
</dbReference>
<feature type="transmembrane region" description="Helical" evidence="7">
    <location>
        <begin position="541"/>
        <end position="561"/>
    </location>
</feature>
<comment type="subcellular location">
    <subcellularLocation>
        <location evidence="1">Membrane</location>
        <topology evidence="1">Multi-pass membrane protein</topology>
    </subcellularLocation>
</comment>
<evidence type="ECO:0000256" key="5">
    <source>
        <dbReference type="ARBA" id="ARBA00023136"/>
    </source>
</evidence>
<dbReference type="PROSITE" id="PS50850">
    <property type="entry name" value="MFS"/>
    <property type="match status" value="1"/>
</dbReference>
<protein>
    <recommendedName>
        <fullName evidence="8">Major facilitator superfamily (MFS) profile domain-containing protein</fullName>
    </recommendedName>
</protein>
<evidence type="ECO:0000313" key="10">
    <source>
        <dbReference type="Proteomes" id="UP000030651"/>
    </source>
</evidence>
<feature type="domain" description="Major facilitator superfamily (MFS) profile" evidence="8">
    <location>
        <begin position="79"/>
        <end position="564"/>
    </location>
</feature>
<dbReference type="GeneID" id="19278489"/>
<gene>
    <name evidence="9" type="ORF">PFICI_13476</name>
</gene>
<evidence type="ECO:0000256" key="2">
    <source>
        <dbReference type="ARBA" id="ARBA00022448"/>
    </source>
</evidence>
<dbReference type="RefSeq" id="XP_007840248.1">
    <property type="nucleotide sequence ID" value="XM_007842057.1"/>
</dbReference>
<feature type="transmembrane region" description="Helical" evidence="7">
    <location>
        <begin position="361"/>
        <end position="383"/>
    </location>
</feature>
<dbReference type="KEGG" id="pfy:PFICI_13476"/>
<dbReference type="Pfam" id="PF07690">
    <property type="entry name" value="MFS_1"/>
    <property type="match status" value="1"/>
</dbReference>
<dbReference type="InParanoid" id="W3WPB9"/>
<evidence type="ECO:0000256" key="7">
    <source>
        <dbReference type="SAM" id="Phobius"/>
    </source>
</evidence>
<dbReference type="OMA" id="MSMLQFF"/>
<feature type="transmembrane region" description="Helical" evidence="7">
    <location>
        <begin position="169"/>
        <end position="191"/>
    </location>
</feature>
<accession>W3WPB9</accession>
<dbReference type="InterPro" id="IPR036259">
    <property type="entry name" value="MFS_trans_sf"/>
</dbReference>
<feature type="transmembrane region" description="Helical" evidence="7">
    <location>
        <begin position="203"/>
        <end position="222"/>
    </location>
</feature>
<dbReference type="GO" id="GO:0022857">
    <property type="term" value="F:transmembrane transporter activity"/>
    <property type="evidence" value="ECO:0007669"/>
    <property type="project" value="InterPro"/>
</dbReference>
<keyword evidence="3 7" id="KW-0812">Transmembrane</keyword>
<dbReference type="EMBL" id="KI912119">
    <property type="protein sequence ID" value="ETS74992.1"/>
    <property type="molecule type" value="Genomic_DNA"/>
</dbReference>
<keyword evidence="2" id="KW-0813">Transport</keyword>
<dbReference type="SUPFAM" id="SSF103473">
    <property type="entry name" value="MFS general substrate transporter"/>
    <property type="match status" value="1"/>
</dbReference>
<dbReference type="STRING" id="1229662.W3WPB9"/>
<dbReference type="AlphaFoldDB" id="W3WPB9"/>
<evidence type="ECO:0000256" key="1">
    <source>
        <dbReference type="ARBA" id="ARBA00004141"/>
    </source>
</evidence>
<feature type="compositionally biased region" description="Basic and acidic residues" evidence="6">
    <location>
        <begin position="1"/>
        <end position="17"/>
    </location>
</feature>
<feature type="transmembrane region" description="Helical" evidence="7">
    <location>
        <begin position="234"/>
        <end position="254"/>
    </location>
</feature>
<dbReference type="Gene3D" id="1.20.1250.20">
    <property type="entry name" value="MFS general substrate transporter like domains"/>
    <property type="match status" value="1"/>
</dbReference>
<dbReference type="eggNOG" id="KOG0254">
    <property type="taxonomic scope" value="Eukaryota"/>
</dbReference>
<feature type="transmembrane region" description="Helical" evidence="7">
    <location>
        <begin position="291"/>
        <end position="310"/>
    </location>
</feature>
<feature type="transmembrane region" description="Helical" evidence="7">
    <location>
        <begin position="403"/>
        <end position="423"/>
    </location>
</feature>
<evidence type="ECO:0000259" key="8">
    <source>
        <dbReference type="PROSITE" id="PS50850"/>
    </source>
</evidence>
<feature type="region of interest" description="Disordered" evidence="6">
    <location>
        <begin position="1"/>
        <end position="39"/>
    </location>
</feature>
<dbReference type="PANTHER" id="PTHR42718:SF9">
    <property type="entry name" value="MAJOR FACILITATOR SUPERFAMILY MULTIDRUG TRANSPORTER MFSC"/>
    <property type="match status" value="1"/>
</dbReference>
<keyword evidence="5 7" id="KW-0472">Membrane</keyword>